<proteinExistence type="predicted"/>
<reference evidence="2" key="1">
    <citation type="submission" date="2021-01" db="EMBL/GenBank/DDBJ databases">
        <authorList>
            <person name="Corre E."/>
            <person name="Pelletier E."/>
            <person name="Niang G."/>
            <person name="Scheremetjew M."/>
            <person name="Finn R."/>
            <person name="Kale V."/>
            <person name="Holt S."/>
            <person name="Cochrane G."/>
            <person name="Meng A."/>
            <person name="Brown T."/>
            <person name="Cohen L."/>
        </authorList>
    </citation>
    <scope>NUCLEOTIDE SEQUENCE</scope>
    <source>
        <strain evidence="2">308</strain>
    </source>
</reference>
<gene>
    <name evidence="2" type="ORF">CHYS00102_LOCUS19178</name>
</gene>
<protein>
    <submittedName>
        <fullName evidence="2">Uncharacterized protein</fullName>
    </submittedName>
</protein>
<organism evidence="2">
    <name type="scientific">Corethron hystrix</name>
    <dbReference type="NCBI Taxonomy" id="216773"/>
    <lineage>
        <taxon>Eukaryota</taxon>
        <taxon>Sar</taxon>
        <taxon>Stramenopiles</taxon>
        <taxon>Ochrophyta</taxon>
        <taxon>Bacillariophyta</taxon>
        <taxon>Coscinodiscophyceae</taxon>
        <taxon>Corethrophycidae</taxon>
        <taxon>Corethrales</taxon>
        <taxon>Corethraceae</taxon>
        <taxon>Corethron</taxon>
    </lineage>
</organism>
<accession>A0A7S1BMB9</accession>
<dbReference type="AlphaFoldDB" id="A0A7S1BMB9"/>
<name>A0A7S1BMB9_9STRA</name>
<sequence>MAPRNNPSHYKYHDDYILSIDGTVATFNDRDIGERGASSPASSDYFFSISSVGETFNSDGRGYYSQTSERIYSGSENNMGISSGEEITMSIASYNKPRYDPDILSMDETATTMDETSSVENFTGVVELNRHDAIFNLTSVEDESTVFSDQDAEKVEGEGEKMRSTQVLRSILLSSSTNATDFEDQQAQSKTDDSHKAANASNTIRLEKRQAMSPTLDNEKLSSESKLGRIVSKMTNTDVINCATKHDYKRMLSEHSEFDMLFEDEIDEVLEQWGNMAIALTEVACCNGRSISGLIKGDAALDQK</sequence>
<dbReference type="EMBL" id="HBFR01026608">
    <property type="protein sequence ID" value="CAD8891972.1"/>
    <property type="molecule type" value="Transcribed_RNA"/>
</dbReference>
<evidence type="ECO:0000313" key="2">
    <source>
        <dbReference type="EMBL" id="CAD8891972.1"/>
    </source>
</evidence>
<feature type="region of interest" description="Disordered" evidence="1">
    <location>
        <begin position="182"/>
        <end position="221"/>
    </location>
</feature>
<evidence type="ECO:0000256" key="1">
    <source>
        <dbReference type="SAM" id="MobiDB-lite"/>
    </source>
</evidence>